<dbReference type="InterPro" id="IPR007321">
    <property type="entry name" value="Transposase_28"/>
</dbReference>
<name>A0AAD8SJY7_LOLMU</name>
<dbReference type="Proteomes" id="UP001231189">
    <property type="component" value="Unassembled WGS sequence"/>
</dbReference>
<feature type="domain" description="Transposase (putative) gypsy type" evidence="2">
    <location>
        <begin position="109"/>
        <end position="176"/>
    </location>
</feature>
<dbReference type="AlphaFoldDB" id="A0AAD8SJY7"/>
<reference evidence="3" key="1">
    <citation type="submission" date="2023-07" db="EMBL/GenBank/DDBJ databases">
        <title>A chromosome-level genome assembly of Lolium multiflorum.</title>
        <authorList>
            <person name="Chen Y."/>
            <person name="Copetti D."/>
            <person name="Kolliker R."/>
            <person name="Studer B."/>
        </authorList>
    </citation>
    <scope>NUCLEOTIDE SEQUENCE</scope>
    <source>
        <strain evidence="3">02402/16</strain>
        <tissue evidence="3">Leaf</tissue>
    </source>
</reference>
<organism evidence="3 4">
    <name type="scientific">Lolium multiflorum</name>
    <name type="common">Italian ryegrass</name>
    <name type="synonym">Lolium perenne subsp. multiflorum</name>
    <dbReference type="NCBI Taxonomy" id="4521"/>
    <lineage>
        <taxon>Eukaryota</taxon>
        <taxon>Viridiplantae</taxon>
        <taxon>Streptophyta</taxon>
        <taxon>Embryophyta</taxon>
        <taxon>Tracheophyta</taxon>
        <taxon>Spermatophyta</taxon>
        <taxon>Magnoliopsida</taxon>
        <taxon>Liliopsida</taxon>
        <taxon>Poales</taxon>
        <taxon>Poaceae</taxon>
        <taxon>BOP clade</taxon>
        <taxon>Pooideae</taxon>
        <taxon>Poodae</taxon>
        <taxon>Poeae</taxon>
        <taxon>Poeae Chloroplast Group 2 (Poeae type)</taxon>
        <taxon>Loliodinae</taxon>
        <taxon>Loliinae</taxon>
        <taxon>Lolium</taxon>
    </lineage>
</organism>
<sequence>MASEESDMELSGSTRFSEEPKISFGEEEALDEEAAVLEEELDRVEEEAGQPDQDTVPNLAAYTRGAWRGSDMSQAEIDWLYWSRRIPEEVFCRIPGEEHEPMPNPGEVVVFTAHFERGFGLPASEFFWRFLDFYRLQPHHVPGNAVFYLSSFVSFMEGFVGLWPTVETFARFYNLRINSIQDPDLPLPKPIVQNSGPVDFINLPAYVLDAPSRTNWQYNPQNNHDETNRIIRYIKKLKKDTDLPADDINFPRISAEELESFAPRRTHEGDMDPDPFKIGNTHKMGATHTLRLGNTSASCPSRTRASDSGSEEDDCVILESVACNFILEGVRMLT</sequence>
<dbReference type="EMBL" id="JAUUTY010000004">
    <property type="protein sequence ID" value="KAK1652290.1"/>
    <property type="molecule type" value="Genomic_DNA"/>
</dbReference>
<proteinExistence type="predicted"/>
<accession>A0AAD8SJY7</accession>
<keyword evidence="4" id="KW-1185">Reference proteome</keyword>
<protein>
    <recommendedName>
        <fullName evidence="2">Transposase (putative) gypsy type domain-containing protein</fullName>
    </recommendedName>
</protein>
<feature type="region of interest" description="Disordered" evidence="1">
    <location>
        <begin position="291"/>
        <end position="311"/>
    </location>
</feature>
<comment type="caution">
    <text evidence="3">The sequence shown here is derived from an EMBL/GenBank/DDBJ whole genome shotgun (WGS) entry which is preliminary data.</text>
</comment>
<evidence type="ECO:0000313" key="3">
    <source>
        <dbReference type="EMBL" id="KAK1652290.1"/>
    </source>
</evidence>
<feature type="compositionally biased region" description="Polar residues" evidence="1">
    <location>
        <begin position="292"/>
        <end position="308"/>
    </location>
</feature>
<evidence type="ECO:0000259" key="2">
    <source>
        <dbReference type="Pfam" id="PF04195"/>
    </source>
</evidence>
<dbReference type="Pfam" id="PF04195">
    <property type="entry name" value="Transposase_28"/>
    <property type="match status" value="1"/>
</dbReference>
<evidence type="ECO:0000256" key="1">
    <source>
        <dbReference type="SAM" id="MobiDB-lite"/>
    </source>
</evidence>
<dbReference type="PANTHER" id="PTHR33026:SF7">
    <property type="entry name" value="OS03G0100275 PROTEIN"/>
    <property type="match status" value="1"/>
</dbReference>
<evidence type="ECO:0000313" key="4">
    <source>
        <dbReference type="Proteomes" id="UP001231189"/>
    </source>
</evidence>
<gene>
    <name evidence="3" type="ORF">QYE76_070095</name>
</gene>
<dbReference type="PANTHER" id="PTHR33026">
    <property type="entry name" value="OS06G0360600 PROTEIN"/>
    <property type="match status" value="1"/>
</dbReference>
<feature type="region of interest" description="Disordered" evidence="1">
    <location>
        <begin position="1"/>
        <end position="33"/>
    </location>
</feature>